<dbReference type="InterPro" id="IPR018584">
    <property type="entry name" value="GT87"/>
</dbReference>
<feature type="transmembrane region" description="Helical" evidence="8">
    <location>
        <begin position="102"/>
        <end position="120"/>
    </location>
</feature>
<sequence>MNNLLGDWHSLMGAVQHWLAGGDPYGAFVMADGSAYEAGWFAYPPPVLLLVWPLAFVPSLLSGILLQLLAVAGFEYWSRYVLGQMSLLWFVLWLPFVQGLLIGQTTLLALVLLLWAATFYQHGRDRLAGLLLACAILKPQVVVLPALCLLAMALYDRRWYMLGTFAFITIVLWSGIAFVAGPQIYAAWFNGLSAYRAALPDRPLLFPPFGVLLGLMALFLWYRYGRGDPFGLALLVNTLIYPMSVIYIAIGVAPVVMRWRPQTPWYPLVLSWLIPLFFFQLPRTAETIAATTQLVVATALFAALLPPLRWRSR</sequence>
<keyword evidence="3" id="KW-0808">Transferase</keyword>
<feature type="transmembrane region" description="Helical" evidence="8">
    <location>
        <begin position="265"/>
        <end position="282"/>
    </location>
</feature>
<feature type="transmembrane region" description="Helical" evidence="8">
    <location>
        <begin position="204"/>
        <end position="224"/>
    </location>
</feature>
<feature type="transmembrane region" description="Helical" evidence="8">
    <location>
        <begin position="50"/>
        <end position="70"/>
    </location>
</feature>
<keyword evidence="2" id="KW-1003">Cell membrane</keyword>
<dbReference type="EMBL" id="SIJK02000022">
    <property type="protein sequence ID" value="MBP1466709.1"/>
    <property type="molecule type" value="Genomic_DNA"/>
</dbReference>
<comment type="caution">
    <text evidence="9">The sequence shown here is derived from an EMBL/GenBank/DDBJ whole genome shotgun (WGS) entry which is preliminary data.</text>
</comment>
<evidence type="ECO:0000256" key="7">
    <source>
        <dbReference type="ARBA" id="ARBA00024033"/>
    </source>
</evidence>
<evidence type="ECO:0000313" key="10">
    <source>
        <dbReference type="Proteomes" id="UP001193081"/>
    </source>
</evidence>
<evidence type="ECO:0000256" key="3">
    <source>
        <dbReference type="ARBA" id="ARBA00022679"/>
    </source>
</evidence>
<proteinExistence type="inferred from homology"/>
<accession>A0ABS4DBP0</accession>
<protein>
    <submittedName>
        <fullName evidence="9">DUF2029 domain-containing protein</fullName>
    </submittedName>
</protein>
<evidence type="ECO:0000256" key="4">
    <source>
        <dbReference type="ARBA" id="ARBA00022692"/>
    </source>
</evidence>
<evidence type="ECO:0000256" key="6">
    <source>
        <dbReference type="ARBA" id="ARBA00023136"/>
    </source>
</evidence>
<feature type="transmembrane region" description="Helical" evidence="8">
    <location>
        <begin position="288"/>
        <end position="308"/>
    </location>
</feature>
<comment type="similarity">
    <text evidence="7">Belongs to the glycosyltransferase 87 family.</text>
</comment>
<evidence type="ECO:0000256" key="1">
    <source>
        <dbReference type="ARBA" id="ARBA00004651"/>
    </source>
</evidence>
<keyword evidence="10" id="KW-1185">Reference proteome</keyword>
<feature type="transmembrane region" description="Helical" evidence="8">
    <location>
        <begin position="159"/>
        <end position="192"/>
    </location>
</feature>
<feature type="transmembrane region" description="Helical" evidence="8">
    <location>
        <begin position="230"/>
        <end position="253"/>
    </location>
</feature>
<organism evidence="9 10">
    <name type="scientific">Candidatus Chloroploca mongolica</name>
    <dbReference type="NCBI Taxonomy" id="2528176"/>
    <lineage>
        <taxon>Bacteria</taxon>
        <taxon>Bacillati</taxon>
        <taxon>Chloroflexota</taxon>
        <taxon>Chloroflexia</taxon>
        <taxon>Chloroflexales</taxon>
        <taxon>Chloroflexineae</taxon>
        <taxon>Oscillochloridaceae</taxon>
        <taxon>Candidatus Chloroploca</taxon>
    </lineage>
</organism>
<name>A0ABS4DBP0_9CHLR</name>
<comment type="subcellular location">
    <subcellularLocation>
        <location evidence="1">Cell membrane</location>
        <topology evidence="1">Multi-pass membrane protein</topology>
    </subcellularLocation>
</comment>
<keyword evidence="4 8" id="KW-0812">Transmembrane</keyword>
<feature type="transmembrane region" description="Helical" evidence="8">
    <location>
        <begin position="127"/>
        <end position="153"/>
    </location>
</feature>
<dbReference type="RefSeq" id="WP_135478695.1">
    <property type="nucleotide sequence ID" value="NZ_SIJK02000022.1"/>
</dbReference>
<dbReference type="Proteomes" id="UP001193081">
    <property type="component" value="Unassembled WGS sequence"/>
</dbReference>
<evidence type="ECO:0000256" key="2">
    <source>
        <dbReference type="ARBA" id="ARBA00022475"/>
    </source>
</evidence>
<evidence type="ECO:0000256" key="5">
    <source>
        <dbReference type="ARBA" id="ARBA00022989"/>
    </source>
</evidence>
<keyword evidence="6 8" id="KW-0472">Membrane</keyword>
<reference evidence="9 10" key="1">
    <citation type="submission" date="2021-03" db="EMBL/GenBank/DDBJ databases">
        <authorList>
            <person name="Grouzdev D.S."/>
        </authorList>
    </citation>
    <scope>NUCLEOTIDE SEQUENCE [LARGE SCALE GENOMIC DNA]</scope>
    <source>
        <strain evidence="9 10">M50-1</strain>
    </source>
</reference>
<gene>
    <name evidence="9" type="ORF">EYB53_013415</name>
</gene>
<evidence type="ECO:0000313" key="9">
    <source>
        <dbReference type="EMBL" id="MBP1466709.1"/>
    </source>
</evidence>
<evidence type="ECO:0000256" key="8">
    <source>
        <dbReference type="SAM" id="Phobius"/>
    </source>
</evidence>
<dbReference type="Pfam" id="PF09594">
    <property type="entry name" value="GT87"/>
    <property type="match status" value="1"/>
</dbReference>
<keyword evidence="5 8" id="KW-1133">Transmembrane helix</keyword>